<dbReference type="GO" id="GO:0008725">
    <property type="term" value="F:DNA-3-methyladenine glycosylase activity"/>
    <property type="evidence" value="ECO:0007669"/>
    <property type="project" value="UniProtKB-EC"/>
</dbReference>
<sequence>MTVQRCAWCTQDPQYIHYHDHEWGHPLHDEAQLFEMLCLEGQQAGLSWITVLKKRQAYRQHFFQHDIDTIANMTDTQLGEIVQDPSVIRHLGKLQAIRSNAIAWQNLKLTGIDPVAWLWSFSAQPALCNDVPEYRHAPAQTTESQAMSKSLKKQGFKFVGPTICYAFMQAVGMVNDHENSCDFKYRIILEKGTLR</sequence>
<dbReference type="InterPro" id="IPR004597">
    <property type="entry name" value="Tag"/>
</dbReference>
<dbReference type="InterPro" id="IPR052891">
    <property type="entry name" value="DNA-3mA_glycosylase"/>
</dbReference>
<dbReference type="Gene3D" id="1.10.340.30">
    <property type="entry name" value="Hypothetical protein, domain 2"/>
    <property type="match status" value="1"/>
</dbReference>
<dbReference type="RefSeq" id="WP_120375459.1">
    <property type="nucleotide sequence ID" value="NZ_RCHC01000008.1"/>
</dbReference>
<dbReference type="EMBL" id="RCHC01000008">
    <property type="protein sequence ID" value="RLL21755.1"/>
    <property type="molecule type" value="Genomic_DNA"/>
</dbReference>
<keyword evidence="1" id="KW-0378">Hydrolase</keyword>
<keyword evidence="1" id="KW-0326">Glycosidase</keyword>
<dbReference type="PANTHER" id="PTHR30037:SF4">
    <property type="entry name" value="DNA-3-METHYLADENINE GLYCOSYLASE I"/>
    <property type="match status" value="1"/>
</dbReference>
<accession>A0ABX9TVM2</accession>
<proteinExistence type="predicted"/>
<dbReference type="InterPro" id="IPR005019">
    <property type="entry name" value="Adenine_glyco"/>
</dbReference>
<dbReference type="NCBIfam" id="TIGR00624">
    <property type="entry name" value="tag"/>
    <property type="match status" value="1"/>
</dbReference>
<gene>
    <name evidence="1" type="primary">tag</name>
    <name evidence="1" type="ORF">D9K81_08640</name>
</gene>
<organism evidence="1 2">
    <name type="scientific">Acinetobacter chengduensis</name>
    <dbReference type="NCBI Taxonomy" id="2420890"/>
    <lineage>
        <taxon>Bacteria</taxon>
        <taxon>Pseudomonadati</taxon>
        <taxon>Pseudomonadota</taxon>
        <taxon>Gammaproteobacteria</taxon>
        <taxon>Moraxellales</taxon>
        <taxon>Moraxellaceae</taxon>
        <taxon>Acinetobacter</taxon>
    </lineage>
</organism>
<name>A0ABX9TVM2_9GAMM</name>
<dbReference type="PANTHER" id="PTHR30037">
    <property type="entry name" value="DNA-3-METHYLADENINE GLYCOSYLASE 1"/>
    <property type="match status" value="1"/>
</dbReference>
<protein>
    <submittedName>
        <fullName evidence="1">DNA-3-methyladenine glycosylase I</fullName>
        <ecNumber evidence="1">3.2.2.20</ecNumber>
    </submittedName>
</protein>
<dbReference type="Proteomes" id="UP000280271">
    <property type="component" value="Unassembled WGS sequence"/>
</dbReference>
<reference evidence="1 2" key="1">
    <citation type="submission" date="2018-09" db="EMBL/GenBank/DDBJ databases">
        <title>The draft genome of Acinetobacter sp. strains.</title>
        <authorList>
            <person name="Qin J."/>
            <person name="Feng Y."/>
            <person name="Zong Z."/>
        </authorList>
    </citation>
    <scope>NUCLEOTIDE SEQUENCE [LARGE SCALE GENOMIC DNA]</scope>
    <source>
        <strain evidence="1 2">WCHAc060005</strain>
    </source>
</reference>
<dbReference type="SUPFAM" id="SSF48150">
    <property type="entry name" value="DNA-glycosylase"/>
    <property type="match status" value="1"/>
</dbReference>
<dbReference type="Pfam" id="PF03352">
    <property type="entry name" value="Adenine_glyco"/>
    <property type="match status" value="1"/>
</dbReference>
<keyword evidence="2" id="KW-1185">Reference proteome</keyword>
<evidence type="ECO:0000313" key="2">
    <source>
        <dbReference type="Proteomes" id="UP000280271"/>
    </source>
</evidence>
<evidence type="ECO:0000313" key="1">
    <source>
        <dbReference type="EMBL" id="RLL21755.1"/>
    </source>
</evidence>
<dbReference type="InterPro" id="IPR011257">
    <property type="entry name" value="DNA_glycosylase"/>
</dbReference>
<dbReference type="EC" id="3.2.2.20" evidence="1"/>
<comment type="caution">
    <text evidence="1">The sequence shown here is derived from an EMBL/GenBank/DDBJ whole genome shotgun (WGS) entry which is preliminary data.</text>
</comment>